<evidence type="ECO:0000313" key="3">
    <source>
        <dbReference type="Proteomes" id="UP001152561"/>
    </source>
</evidence>
<protein>
    <submittedName>
        <fullName evidence="2">Uncharacterized protein</fullName>
    </submittedName>
</protein>
<name>A0A9Q1LPY2_9SOLA</name>
<keyword evidence="3" id="KW-1185">Reference proteome</keyword>
<dbReference type="Proteomes" id="UP001152561">
    <property type="component" value="Unassembled WGS sequence"/>
</dbReference>
<comment type="caution">
    <text evidence="2">The sequence shown here is derived from an EMBL/GenBank/DDBJ whole genome shotgun (WGS) entry which is preliminary data.</text>
</comment>
<feature type="compositionally biased region" description="Basic and acidic residues" evidence="1">
    <location>
        <begin position="25"/>
        <end position="55"/>
    </location>
</feature>
<dbReference type="AlphaFoldDB" id="A0A9Q1LPY2"/>
<gene>
    <name evidence="2" type="ORF">K7X08_016887</name>
</gene>
<dbReference type="EMBL" id="JAJAGQ010000015">
    <property type="protein sequence ID" value="KAJ8542021.1"/>
    <property type="molecule type" value="Genomic_DNA"/>
</dbReference>
<evidence type="ECO:0000256" key="1">
    <source>
        <dbReference type="SAM" id="MobiDB-lite"/>
    </source>
</evidence>
<proteinExistence type="predicted"/>
<accession>A0A9Q1LPY2</accession>
<reference evidence="3" key="1">
    <citation type="journal article" date="2023" name="Proc. Natl. Acad. Sci. U.S.A.">
        <title>Genomic and structural basis for evolution of tropane alkaloid biosynthesis.</title>
        <authorList>
            <person name="Wanga Y.-J."/>
            <person name="Taina T."/>
            <person name="Yua J.-Y."/>
            <person name="Lia J."/>
            <person name="Xua B."/>
            <person name="Chenc J."/>
            <person name="D'Auriad J.C."/>
            <person name="Huanga J.-P."/>
            <person name="Huanga S.-X."/>
        </authorList>
    </citation>
    <scope>NUCLEOTIDE SEQUENCE [LARGE SCALE GENOMIC DNA]</scope>
    <source>
        <strain evidence="3">cv. KIB-2019</strain>
    </source>
</reference>
<organism evidence="2 3">
    <name type="scientific">Anisodus acutangulus</name>
    <dbReference type="NCBI Taxonomy" id="402998"/>
    <lineage>
        <taxon>Eukaryota</taxon>
        <taxon>Viridiplantae</taxon>
        <taxon>Streptophyta</taxon>
        <taxon>Embryophyta</taxon>
        <taxon>Tracheophyta</taxon>
        <taxon>Spermatophyta</taxon>
        <taxon>Magnoliopsida</taxon>
        <taxon>eudicotyledons</taxon>
        <taxon>Gunneridae</taxon>
        <taxon>Pentapetalae</taxon>
        <taxon>asterids</taxon>
        <taxon>lamiids</taxon>
        <taxon>Solanales</taxon>
        <taxon>Solanaceae</taxon>
        <taxon>Solanoideae</taxon>
        <taxon>Hyoscyameae</taxon>
        <taxon>Anisodus</taxon>
    </lineage>
</organism>
<evidence type="ECO:0000313" key="2">
    <source>
        <dbReference type="EMBL" id="KAJ8542021.1"/>
    </source>
</evidence>
<sequence>MATYFQEIKNKILDLIKFLISCGKGNDEHEKSKLENEEGRDEEEKGAFLRPEGRARGPTAPGKHTPPRFQTGNYNS</sequence>
<feature type="region of interest" description="Disordered" evidence="1">
    <location>
        <begin position="25"/>
        <end position="76"/>
    </location>
</feature>